<organism evidence="1 2">
    <name type="scientific">Chelativorans intermedius</name>
    <dbReference type="NCBI Taxonomy" id="515947"/>
    <lineage>
        <taxon>Bacteria</taxon>
        <taxon>Pseudomonadati</taxon>
        <taxon>Pseudomonadota</taxon>
        <taxon>Alphaproteobacteria</taxon>
        <taxon>Hyphomicrobiales</taxon>
        <taxon>Phyllobacteriaceae</taxon>
        <taxon>Chelativorans</taxon>
    </lineage>
</organism>
<sequence length="248" mass="29017">MSLPKIVSRKEWLEARKALLAREKELTRARDALNAQRRRLPMVKIEEQYIFEGSDGRKRLIDLFEGRRQLIIDHFMFDPRWEKGCPGCTGDADEMSDGLIRHLNSRDTSFACISRAPLEKIERYKAERGWRFPWYSSFSSDFNYDFGVTIDERRAAPIYNYRTKEEHLKAGTGYYFEGEQPIERSGLSCFLRVGDDVYHTYSTFARGDEATGGSYYWLDLTALGRQEEWEEPKGRVESARANVPFFDE</sequence>
<dbReference type="RefSeq" id="WP_261522204.1">
    <property type="nucleotide sequence ID" value="NZ_JAODNW010000023.1"/>
</dbReference>
<name>A0ABV6D979_9HYPH</name>
<dbReference type="EMBL" id="JBHLXD010000019">
    <property type="protein sequence ID" value="MFC0209215.1"/>
    <property type="molecule type" value="Genomic_DNA"/>
</dbReference>
<dbReference type="Pfam" id="PF05988">
    <property type="entry name" value="DUF899"/>
    <property type="match status" value="1"/>
</dbReference>
<dbReference type="Proteomes" id="UP001589755">
    <property type="component" value="Unassembled WGS sequence"/>
</dbReference>
<dbReference type="InterPro" id="IPR036249">
    <property type="entry name" value="Thioredoxin-like_sf"/>
</dbReference>
<dbReference type="InterPro" id="IPR010296">
    <property type="entry name" value="DUF899_thioredox"/>
</dbReference>
<evidence type="ECO:0000313" key="2">
    <source>
        <dbReference type="Proteomes" id="UP001589755"/>
    </source>
</evidence>
<accession>A0ABV6D979</accession>
<evidence type="ECO:0000313" key="1">
    <source>
        <dbReference type="EMBL" id="MFC0209215.1"/>
    </source>
</evidence>
<reference evidence="1 2" key="1">
    <citation type="submission" date="2024-09" db="EMBL/GenBank/DDBJ databases">
        <authorList>
            <person name="Sun Q."/>
            <person name="Mori K."/>
        </authorList>
    </citation>
    <scope>NUCLEOTIDE SEQUENCE [LARGE SCALE GENOMIC DNA]</scope>
    <source>
        <strain evidence="1 2">CCM 8543</strain>
    </source>
</reference>
<keyword evidence="2" id="KW-1185">Reference proteome</keyword>
<comment type="caution">
    <text evidence="1">The sequence shown here is derived from an EMBL/GenBank/DDBJ whole genome shotgun (WGS) entry which is preliminary data.</text>
</comment>
<gene>
    <name evidence="1" type="ORF">ACFFJ2_12485</name>
</gene>
<proteinExistence type="predicted"/>
<dbReference type="SUPFAM" id="SSF52833">
    <property type="entry name" value="Thioredoxin-like"/>
    <property type="match status" value="1"/>
</dbReference>
<protein>
    <submittedName>
        <fullName evidence="1">DUF899 domain-containing protein</fullName>
    </submittedName>
</protein>